<evidence type="ECO:0000313" key="2">
    <source>
        <dbReference type="EMBL" id="MBK7414263.1"/>
    </source>
</evidence>
<name>A0A935JV05_9RHOO</name>
<dbReference type="Proteomes" id="UP000739411">
    <property type="component" value="Unassembled WGS sequence"/>
</dbReference>
<protein>
    <submittedName>
        <fullName evidence="2">Transglycosylase SLT domain-containing protein</fullName>
    </submittedName>
</protein>
<dbReference type="Gene3D" id="1.10.530.10">
    <property type="match status" value="1"/>
</dbReference>
<dbReference type="AlphaFoldDB" id="A0A935JV05"/>
<dbReference type="EMBL" id="JADJMS010000006">
    <property type="protein sequence ID" value="MBK7414263.1"/>
    <property type="molecule type" value="Genomic_DNA"/>
</dbReference>
<evidence type="ECO:0000259" key="1">
    <source>
        <dbReference type="Pfam" id="PF01464"/>
    </source>
</evidence>
<dbReference type="InterPro" id="IPR023346">
    <property type="entry name" value="Lysozyme-like_dom_sf"/>
</dbReference>
<comment type="caution">
    <text evidence="2">The sequence shown here is derived from an EMBL/GenBank/DDBJ whole genome shotgun (WGS) entry which is preliminary data.</text>
</comment>
<evidence type="ECO:0000313" key="3">
    <source>
        <dbReference type="Proteomes" id="UP000739411"/>
    </source>
</evidence>
<reference evidence="2 3" key="1">
    <citation type="submission" date="2020-10" db="EMBL/GenBank/DDBJ databases">
        <title>Connecting structure to function with the recovery of over 1000 high-quality activated sludge metagenome-assembled genomes encoding full-length rRNA genes using long-read sequencing.</title>
        <authorList>
            <person name="Singleton C.M."/>
            <person name="Petriglieri F."/>
            <person name="Kristensen J.M."/>
            <person name="Kirkegaard R.H."/>
            <person name="Michaelsen T.Y."/>
            <person name="Andersen M.H."/>
            <person name="Karst S.M."/>
            <person name="Dueholm M.S."/>
            <person name="Nielsen P.H."/>
            <person name="Albertsen M."/>
        </authorList>
    </citation>
    <scope>NUCLEOTIDE SEQUENCE [LARGE SCALE GENOMIC DNA]</scope>
    <source>
        <strain evidence="2">EsbW_18-Q3-R4-48_BATAC.463</strain>
    </source>
</reference>
<organism evidence="2 3">
    <name type="scientific">Candidatus Dechloromonas phosphorivorans</name>
    <dbReference type="NCBI Taxonomy" id="2899244"/>
    <lineage>
        <taxon>Bacteria</taxon>
        <taxon>Pseudomonadati</taxon>
        <taxon>Pseudomonadota</taxon>
        <taxon>Betaproteobacteria</taxon>
        <taxon>Rhodocyclales</taxon>
        <taxon>Azonexaceae</taxon>
        <taxon>Dechloromonas</taxon>
    </lineage>
</organism>
<proteinExistence type="predicted"/>
<accession>A0A935JV05</accession>
<dbReference type="Pfam" id="PF01464">
    <property type="entry name" value="SLT"/>
    <property type="match status" value="1"/>
</dbReference>
<sequence>MSRLTLSVLTLIQNALMVSGIVLIVGLFGVYSGKTAFIDGLKSFLPANTASVTEDAVDDEVAEAPAEALSPRMRGALDYVAKRYRVSNDALLPVFATAQAAGRDLKLDPLLIIAVIGVESGFNPLSQSVVGAQGLMQVLPRFHKDKLPSDAGELPFLDPLTNVQVGAKVLKESIHRNGGIENGLQQFAGAINDPERRYSTKVLAERQRLEQAGQRLRST</sequence>
<gene>
    <name evidence="2" type="ORF">IPJ38_03175</name>
</gene>
<dbReference type="SUPFAM" id="SSF53955">
    <property type="entry name" value="Lysozyme-like"/>
    <property type="match status" value="1"/>
</dbReference>
<dbReference type="InterPro" id="IPR008258">
    <property type="entry name" value="Transglycosylase_SLT_dom_1"/>
</dbReference>
<feature type="domain" description="Transglycosylase SLT" evidence="1">
    <location>
        <begin position="99"/>
        <end position="179"/>
    </location>
</feature>